<gene>
    <name evidence="17" type="ORF">COT89_02865</name>
</gene>
<dbReference type="GO" id="GO:0015648">
    <property type="term" value="F:lipid-linked peptidoglycan transporter activity"/>
    <property type="evidence" value="ECO:0007669"/>
    <property type="project" value="TreeGrafter"/>
</dbReference>
<evidence type="ECO:0000256" key="11">
    <source>
        <dbReference type="ARBA" id="ARBA00038053"/>
    </source>
</evidence>
<dbReference type="GO" id="GO:0008360">
    <property type="term" value="P:regulation of cell shape"/>
    <property type="evidence" value="ECO:0007669"/>
    <property type="project" value="UniProtKB-KW"/>
</dbReference>
<dbReference type="GO" id="GO:0032153">
    <property type="term" value="C:cell division site"/>
    <property type="evidence" value="ECO:0007669"/>
    <property type="project" value="TreeGrafter"/>
</dbReference>
<dbReference type="GO" id="GO:0005886">
    <property type="term" value="C:plasma membrane"/>
    <property type="evidence" value="ECO:0007669"/>
    <property type="project" value="TreeGrafter"/>
</dbReference>
<dbReference type="PANTHER" id="PTHR30474">
    <property type="entry name" value="CELL CYCLE PROTEIN"/>
    <property type="match status" value="1"/>
</dbReference>
<evidence type="ECO:0000256" key="7">
    <source>
        <dbReference type="ARBA" id="ARBA00022989"/>
    </source>
</evidence>
<dbReference type="EC" id="2.4.99.28" evidence="14"/>
<feature type="transmembrane region" description="Helical" evidence="16">
    <location>
        <begin position="308"/>
        <end position="332"/>
    </location>
</feature>
<evidence type="ECO:0000256" key="1">
    <source>
        <dbReference type="ARBA" id="ARBA00004141"/>
    </source>
</evidence>
<evidence type="ECO:0000256" key="10">
    <source>
        <dbReference type="ARBA" id="ARBA00033270"/>
    </source>
</evidence>
<feature type="transmembrane region" description="Helical" evidence="16">
    <location>
        <begin position="77"/>
        <end position="94"/>
    </location>
</feature>
<dbReference type="EMBL" id="PFAH01000009">
    <property type="protein sequence ID" value="PIR97825.1"/>
    <property type="molecule type" value="Genomic_DNA"/>
</dbReference>
<feature type="transmembrane region" description="Helical" evidence="16">
    <location>
        <begin position="106"/>
        <end position="131"/>
    </location>
</feature>
<feature type="transmembrane region" description="Helical" evidence="16">
    <location>
        <begin position="190"/>
        <end position="211"/>
    </location>
</feature>
<dbReference type="GO" id="GO:0051301">
    <property type="term" value="P:cell division"/>
    <property type="evidence" value="ECO:0007669"/>
    <property type="project" value="InterPro"/>
</dbReference>
<dbReference type="InterPro" id="IPR001182">
    <property type="entry name" value="FtsW/RodA"/>
</dbReference>
<feature type="transmembrane region" description="Helical" evidence="16">
    <location>
        <begin position="143"/>
        <end position="161"/>
    </location>
</feature>
<evidence type="ECO:0000256" key="16">
    <source>
        <dbReference type="SAM" id="Phobius"/>
    </source>
</evidence>
<dbReference type="PANTHER" id="PTHR30474:SF2">
    <property type="entry name" value="PEPTIDOGLYCAN GLYCOSYLTRANSFERASE FTSW-RELATED"/>
    <property type="match status" value="1"/>
</dbReference>
<comment type="caution">
    <text evidence="17">The sequence shown here is derived from an EMBL/GenBank/DDBJ whole genome shotgun (WGS) entry which is preliminary data.</text>
</comment>
<keyword evidence="7 16" id="KW-1133">Transmembrane helix</keyword>
<protein>
    <recommendedName>
        <fullName evidence="12">Probable peptidoglycan glycosyltransferase FtsW</fullName>
        <ecNumber evidence="14">2.4.99.28</ecNumber>
    </recommendedName>
    <alternativeName>
        <fullName evidence="13">Cell division protein FtsW</fullName>
    </alternativeName>
    <alternativeName>
        <fullName evidence="10">Cell wall polymerase</fullName>
    </alternativeName>
    <alternativeName>
        <fullName evidence="9">Peptidoglycan polymerase</fullName>
    </alternativeName>
</protein>
<dbReference type="GO" id="GO:0008955">
    <property type="term" value="F:peptidoglycan glycosyltransferase activity"/>
    <property type="evidence" value="ECO:0007669"/>
    <property type="project" value="UniProtKB-EC"/>
</dbReference>
<keyword evidence="8 16" id="KW-0472">Membrane</keyword>
<evidence type="ECO:0000256" key="8">
    <source>
        <dbReference type="ARBA" id="ARBA00023136"/>
    </source>
</evidence>
<reference evidence="18" key="1">
    <citation type="submission" date="2017-09" db="EMBL/GenBank/DDBJ databases">
        <title>Depth-based differentiation of microbial function through sediment-hosted aquifers and enrichment of novel symbionts in the deep terrestrial subsurface.</title>
        <authorList>
            <person name="Probst A.J."/>
            <person name="Ladd B."/>
            <person name="Jarett J.K."/>
            <person name="Geller-Mcgrath D.E."/>
            <person name="Sieber C.M.K."/>
            <person name="Emerson J.B."/>
            <person name="Anantharaman K."/>
            <person name="Thomas B.C."/>
            <person name="Malmstrom R."/>
            <person name="Stieglmeier M."/>
            <person name="Klingl A."/>
            <person name="Woyke T."/>
            <person name="Ryan C.M."/>
            <person name="Banfield J.F."/>
        </authorList>
    </citation>
    <scope>NUCLEOTIDE SEQUENCE [LARGE SCALE GENOMIC DNA]</scope>
</reference>
<dbReference type="GO" id="GO:0009252">
    <property type="term" value="P:peptidoglycan biosynthetic process"/>
    <property type="evidence" value="ECO:0007669"/>
    <property type="project" value="UniProtKB-KW"/>
</dbReference>
<evidence type="ECO:0000313" key="18">
    <source>
        <dbReference type="Proteomes" id="UP000231466"/>
    </source>
</evidence>
<organism evidence="17 18">
    <name type="scientific">Candidatus Colwellbacteria bacterium CG10_big_fil_rev_8_21_14_0_10_42_22</name>
    <dbReference type="NCBI Taxonomy" id="1974540"/>
    <lineage>
        <taxon>Bacteria</taxon>
        <taxon>Candidatus Colwelliibacteriota</taxon>
    </lineage>
</organism>
<evidence type="ECO:0000256" key="2">
    <source>
        <dbReference type="ARBA" id="ARBA00022676"/>
    </source>
</evidence>
<evidence type="ECO:0000256" key="9">
    <source>
        <dbReference type="ARBA" id="ARBA00032370"/>
    </source>
</evidence>
<keyword evidence="2" id="KW-0328">Glycosyltransferase</keyword>
<comment type="catalytic activity">
    <reaction evidence="15">
        <text>[GlcNAc-(1-&gt;4)-Mur2Ac(oyl-L-Ala-gamma-D-Glu-L-Lys-D-Ala-D-Ala)](n)-di-trans,octa-cis-undecaprenyl diphosphate + beta-D-GlcNAc-(1-&gt;4)-Mur2Ac(oyl-L-Ala-gamma-D-Glu-L-Lys-D-Ala-D-Ala)-di-trans,octa-cis-undecaprenyl diphosphate = [GlcNAc-(1-&gt;4)-Mur2Ac(oyl-L-Ala-gamma-D-Glu-L-Lys-D-Ala-D-Ala)](n+1)-di-trans,octa-cis-undecaprenyl diphosphate + di-trans,octa-cis-undecaprenyl diphosphate + H(+)</text>
        <dbReference type="Rhea" id="RHEA:23708"/>
        <dbReference type="Rhea" id="RHEA-COMP:9602"/>
        <dbReference type="Rhea" id="RHEA-COMP:9603"/>
        <dbReference type="ChEBI" id="CHEBI:15378"/>
        <dbReference type="ChEBI" id="CHEBI:58405"/>
        <dbReference type="ChEBI" id="CHEBI:60033"/>
        <dbReference type="ChEBI" id="CHEBI:78435"/>
        <dbReference type="EC" id="2.4.99.28"/>
    </reaction>
</comment>
<dbReference type="Proteomes" id="UP000231466">
    <property type="component" value="Unassembled WGS sequence"/>
</dbReference>
<evidence type="ECO:0000256" key="13">
    <source>
        <dbReference type="ARBA" id="ARBA00041418"/>
    </source>
</evidence>
<feature type="transmembrane region" description="Helical" evidence="16">
    <location>
        <begin position="52"/>
        <end position="70"/>
    </location>
</feature>
<accession>A0A2H0VFE8</accession>
<feature type="transmembrane region" description="Helical" evidence="16">
    <location>
        <begin position="344"/>
        <end position="362"/>
    </location>
</feature>
<evidence type="ECO:0000256" key="6">
    <source>
        <dbReference type="ARBA" id="ARBA00022984"/>
    </source>
</evidence>
<name>A0A2H0VFE8_9BACT</name>
<evidence type="ECO:0000256" key="4">
    <source>
        <dbReference type="ARBA" id="ARBA00022692"/>
    </source>
</evidence>
<sequence length="366" mass="39771">MRKAKKRLDYLIFFSFIILVFGVGLAALTSASSDLGKSSEFNDPYHFLKDQLLWGVGVGSLGFMAGYLINYRIYKKLSPIILIGSVVLLLLLFTPLGASSGGAQRWLLIGLFAIQPSELLKLTMVLFFAAWLSKPHSTREQSIPDGLIPFLSILGFISLILLFQNSTSAAFIIGVTILILYFASGARLSFILAIVLISMTIFASFIVATPYRYERIKSFMNPTEDIQGSAYQINQALTVIGSGGWTGVGYGGSNAKKFLPERMGDSIFAIIAEEVGFIGAMMVIFVYLLLIIGGFIASRHVRDKFGKLILVGLSAVIGTQTFVHIASASALIPTTGVPLPFVSYGNFSLVVFMTMVGIMLNVHKNA</sequence>
<feature type="transmembrane region" description="Helical" evidence="16">
    <location>
        <begin position="12"/>
        <end position="32"/>
    </location>
</feature>
<evidence type="ECO:0000256" key="5">
    <source>
        <dbReference type="ARBA" id="ARBA00022960"/>
    </source>
</evidence>
<feature type="transmembrane region" description="Helical" evidence="16">
    <location>
        <begin position="267"/>
        <end position="296"/>
    </location>
</feature>
<keyword evidence="3" id="KW-0808">Transferase</keyword>
<comment type="subcellular location">
    <subcellularLocation>
        <location evidence="1">Membrane</location>
        <topology evidence="1">Multi-pass membrane protein</topology>
    </subcellularLocation>
</comment>
<keyword evidence="6" id="KW-0573">Peptidoglycan synthesis</keyword>
<dbReference type="AlphaFoldDB" id="A0A2H0VFE8"/>
<evidence type="ECO:0000256" key="14">
    <source>
        <dbReference type="ARBA" id="ARBA00044770"/>
    </source>
</evidence>
<evidence type="ECO:0000256" key="12">
    <source>
        <dbReference type="ARBA" id="ARBA00041185"/>
    </source>
</evidence>
<comment type="similarity">
    <text evidence="11">Belongs to the SEDS family. FtsW subfamily.</text>
</comment>
<keyword evidence="5" id="KW-0133">Cell shape</keyword>
<evidence type="ECO:0000313" key="17">
    <source>
        <dbReference type="EMBL" id="PIR97825.1"/>
    </source>
</evidence>
<evidence type="ECO:0000256" key="3">
    <source>
        <dbReference type="ARBA" id="ARBA00022679"/>
    </source>
</evidence>
<evidence type="ECO:0000256" key="15">
    <source>
        <dbReference type="ARBA" id="ARBA00049902"/>
    </source>
</evidence>
<feature type="transmembrane region" description="Helical" evidence="16">
    <location>
        <begin position="167"/>
        <end position="183"/>
    </location>
</feature>
<dbReference type="Pfam" id="PF01098">
    <property type="entry name" value="FTSW_RODA_SPOVE"/>
    <property type="match status" value="1"/>
</dbReference>
<proteinExistence type="inferred from homology"/>
<keyword evidence="4 16" id="KW-0812">Transmembrane</keyword>